<reference evidence="8" key="1">
    <citation type="journal article" date="2019" name="Int. J. Syst. Evol. Microbiol.">
        <title>The Global Catalogue of Microorganisms (GCM) 10K type strain sequencing project: providing services to taxonomists for standard genome sequencing and annotation.</title>
        <authorList>
            <consortium name="The Broad Institute Genomics Platform"/>
            <consortium name="The Broad Institute Genome Sequencing Center for Infectious Disease"/>
            <person name="Wu L."/>
            <person name="Ma J."/>
        </authorList>
    </citation>
    <scope>NUCLEOTIDE SEQUENCE [LARGE SCALE GENOMIC DNA]</scope>
    <source>
        <strain evidence="8">CGMCC 4.7319</strain>
    </source>
</reference>
<feature type="domain" description="O-antigen ligase-related" evidence="6">
    <location>
        <begin position="200"/>
        <end position="383"/>
    </location>
</feature>
<dbReference type="InterPro" id="IPR007016">
    <property type="entry name" value="O-antigen_ligase-rel_domated"/>
</dbReference>
<keyword evidence="2 5" id="KW-0812">Transmembrane</keyword>
<evidence type="ECO:0000256" key="3">
    <source>
        <dbReference type="ARBA" id="ARBA00022989"/>
    </source>
</evidence>
<feature type="transmembrane region" description="Helical" evidence="5">
    <location>
        <begin position="55"/>
        <end position="72"/>
    </location>
</feature>
<evidence type="ECO:0000256" key="5">
    <source>
        <dbReference type="SAM" id="Phobius"/>
    </source>
</evidence>
<feature type="transmembrane region" description="Helical" evidence="5">
    <location>
        <begin position="267"/>
        <end position="283"/>
    </location>
</feature>
<evidence type="ECO:0000256" key="2">
    <source>
        <dbReference type="ARBA" id="ARBA00022692"/>
    </source>
</evidence>
<keyword evidence="3 5" id="KW-1133">Transmembrane helix</keyword>
<dbReference type="InterPro" id="IPR051533">
    <property type="entry name" value="WaaL-like"/>
</dbReference>
<feature type="transmembrane region" description="Helical" evidence="5">
    <location>
        <begin position="371"/>
        <end position="395"/>
    </location>
</feature>
<keyword evidence="8" id="KW-1185">Reference proteome</keyword>
<feature type="transmembrane region" description="Helical" evidence="5">
    <location>
        <begin position="130"/>
        <end position="152"/>
    </location>
</feature>
<feature type="transmembrane region" description="Helical" evidence="5">
    <location>
        <begin position="203"/>
        <end position="227"/>
    </location>
</feature>
<accession>A0ABQ2ILX1</accession>
<dbReference type="Proteomes" id="UP000597656">
    <property type="component" value="Unassembled WGS sequence"/>
</dbReference>
<evidence type="ECO:0000259" key="6">
    <source>
        <dbReference type="Pfam" id="PF04932"/>
    </source>
</evidence>
<dbReference type="EMBL" id="BMNC01000010">
    <property type="protein sequence ID" value="GGN12686.1"/>
    <property type="molecule type" value="Genomic_DNA"/>
</dbReference>
<proteinExistence type="predicted"/>
<gene>
    <name evidence="7" type="ORF">GCM10011609_61210</name>
</gene>
<evidence type="ECO:0000313" key="8">
    <source>
        <dbReference type="Proteomes" id="UP000597656"/>
    </source>
</evidence>
<feature type="transmembrane region" description="Helical" evidence="5">
    <location>
        <begin position="233"/>
        <end position="255"/>
    </location>
</feature>
<dbReference type="Pfam" id="PF04932">
    <property type="entry name" value="Wzy_C"/>
    <property type="match status" value="1"/>
</dbReference>
<keyword evidence="4 5" id="KW-0472">Membrane</keyword>
<feature type="transmembrane region" description="Helical" evidence="5">
    <location>
        <begin position="172"/>
        <end position="191"/>
    </location>
</feature>
<comment type="caution">
    <text evidence="7">The sequence shown here is derived from an EMBL/GenBank/DDBJ whole genome shotgun (WGS) entry which is preliminary data.</text>
</comment>
<protein>
    <recommendedName>
        <fullName evidence="6">O-antigen ligase-related domain-containing protein</fullName>
    </recommendedName>
</protein>
<feature type="transmembrane region" description="Helical" evidence="5">
    <location>
        <begin position="421"/>
        <end position="440"/>
    </location>
</feature>
<evidence type="ECO:0000256" key="1">
    <source>
        <dbReference type="ARBA" id="ARBA00004141"/>
    </source>
</evidence>
<sequence>MLSIRLGRRFDHGGKPMDAGEVVGTRRDSVALPVPVLLVVAGFAAAVVAQGGYYLPGRVLSAVLVGVAVVLARPRPNLLMGLGGAFAAWALLRGVLEGDVLSGLPSVAAAGVFVGAAVVAAQADRDQREFLATVLTGVGALVGLTGWVAVVFRLPSWSTVAEGLLRAGSTLTYPNAAAAVMAATAVLSLVLRPTLFTAVTSFLLCAGIGATMSRAGVIALLAGLLALCASQGVVATLTAAVPPLLGAVVAVGALLPSMRVADEPEPLLAVAGLVAGALVAVGLPRLGRFAVPVVLLVLAGGGVAVFAFADRLATRVSFSSPDRTGATGAALDLVARTPLLGTGPGNGSFFFDRGNEGARVMRYVHNEYLQVLVELGVVGLLAALGVVAAVVVGLWRGRGTPLWAGATAAVVVVLVHSGFDFLWHLPAVLIVAGLCAGLGFPSTEDGMREGTAA</sequence>
<comment type="subcellular location">
    <subcellularLocation>
        <location evidence="1">Membrane</location>
        <topology evidence="1">Multi-pass membrane protein</topology>
    </subcellularLocation>
</comment>
<evidence type="ECO:0000313" key="7">
    <source>
        <dbReference type="EMBL" id="GGN12686.1"/>
    </source>
</evidence>
<feature type="transmembrane region" description="Helical" evidence="5">
    <location>
        <begin position="30"/>
        <end position="49"/>
    </location>
</feature>
<dbReference type="PANTHER" id="PTHR37422">
    <property type="entry name" value="TEICHURONIC ACID BIOSYNTHESIS PROTEIN TUAE"/>
    <property type="match status" value="1"/>
</dbReference>
<organism evidence="7 8">
    <name type="scientific">Lentzea pudingi</name>
    <dbReference type="NCBI Taxonomy" id="1789439"/>
    <lineage>
        <taxon>Bacteria</taxon>
        <taxon>Bacillati</taxon>
        <taxon>Actinomycetota</taxon>
        <taxon>Actinomycetes</taxon>
        <taxon>Pseudonocardiales</taxon>
        <taxon>Pseudonocardiaceae</taxon>
        <taxon>Lentzea</taxon>
    </lineage>
</organism>
<evidence type="ECO:0000256" key="4">
    <source>
        <dbReference type="ARBA" id="ARBA00023136"/>
    </source>
</evidence>
<dbReference type="PANTHER" id="PTHR37422:SF13">
    <property type="entry name" value="LIPOPOLYSACCHARIDE BIOSYNTHESIS PROTEIN PA4999-RELATED"/>
    <property type="match status" value="1"/>
</dbReference>
<feature type="transmembrane region" description="Helical" evidence="5">
    <location>
        <begin position="289"/>
        <end position="309"/>
    </location>
</feature>
<name>A0ABQ2ILX1_9PSEU</name>
<feature type="transmembrane region" description="Helical" evidence="5">
    <location>
        <begin position="102"/>
        <end position="123"/>
    </location>
</feature>
<feature type="transmembrane region" description="Helical" evidence="5">
    <location>
        <begin position="79"/>
        <end position="96"/>
    </location>
</feature>